<keyword evidence="1 15" id="KW-0540">Nuclease</keyword>
<dbReference type="EC" id="3.1.11.5" evidence="15"/>
<dbReference type="EC" id="5.6.2.4" evidence="15"/>
<keyword evidence="9 15" id="KW-0460">Magnesium</keyword>
<dbReference type="Pfam" id="PF12705">
    <property type="entry name" value="PDDEXK_1"/>
    <property type="match status" value="1"/>
</dbReference>
<organism evidence="20 21">
    <name type="scientific">Psychrobacter saeujeotis</name>
    <dbReference type="NCBI Taxonomy" id="3143436"/>
    <lineage>
        <taxon>Bacteria</taxon>
        <taxon>Pseudomonadati</taxon>
        <taxon>Pseudomonadota</taxon>
        <taxon>Gammaproteobacteria</taxon>
        <taxon>Moraxellales</taxon>
        <taxon>Moraxellaceae</taxon>
        <taxon>Psychrobacter</taxon>
    </lineage>
</organism>
<evidence type="ECO:0000256" key="11">
    <source>
        <dbReference type="ARBA" id="ARBA00023204"/>
    </source>
</evidence>
<evidence type="ECO:0000256" key="17">
    <source>
        <dbReference type="SAM" id="MobiDB-lite"/>
    </source>
</evidence>
<evidence type="ECO:0000256" key="10">
    <source>
        <dbReference type="ARBA" id="ARBA00023125"/>
    </source>
</evidence>
<evidence type="ECO:0000256" key="16">
    <source>
        <dbReference type="PROSITE-ProRule" id="PRU00560"/>
    </source>
</evidence>
<accession>A0ABU9X689</accession>
<proteinExistence type="inferred from homology"/>
<dbReference type="EMBL" id="JBDGHN010000002">
    <property type="protein sequence ID" value="MEN2750919.1"/>
    <property type="molecule type" value="Genomic_DNA"/>
</dbReference>
<feature type="region of interest" description="Disordered" evidence="17">
    <location>
        <begin position="978"/>
        <end position="1013"/>
    </location>
</feature>
<evidence type="ECO:0000256" key="7">
    <source>
        <dbReference type="ARBA" id="ARBA00022839"/>
    </source>
</evidence>
<name>A0ABU9X689_9GAMM</name>
<dbReference type="InterPro" id="IPR014016">
    <property type="entry name" value="UvrD-like_ATP-bd"/>
</dbReference>
<dbReference type="PROSITE" id="PS51217">
    <property type="entry name" value="UVRD_HELICASE_CTER"/>
    <property type="match status" value="1"/>
</dbReference>
<dbReference type="InterPro" id="IPR011604">
    <property type="entry name" value="PDDEXK-like_dom_sf"/>
</dbReference>
<keyword evidence="10 15" id="KW-0238">DNA-binding</keyword>
<evidence type="ECO:0000256" key="15">
    <source>
        <dbReference type="HAMAP-Rule" id="MF_01485"/>
    </source>
</evidence>
<evidence type="ECO:0000256" key="2">
    <source>
        <dbReference type="ARBA" id="ARBA00022723"/>
    </source>
</evidence>
<keyword evidence="11 15" id="KW-0234">DNA repair</keyword>
<dbReference type="PANTHER" id="PTHR11070:SF23">
    <property type="entry name" value="RECBCD ENZYME SUBUNIT RECB"/>
    <property type="match status" value="1"/>
</dbReference>
<keyword evidence="4 15" id="KW-0227">DNA damage</keyword>
<sequence>MDQYDNDSSILNSDLNSMSHETDTFVSTAADSVNDVDKVAEKSEQPPAVRVPLTGKYLIEASAGTGKTWTLTGIVLRLLIEAKRAPEHIIATTFTRAAAAEMRERIHARLVDFYQVLQWLNKLQADTHTHPILYPQFNDISNKESNNKADSKSTDNAKKDKNTSKVSLEQKQARLQWLEQQAKLAGTADLVTDPINSYLIEYLLDHTEDYPLADAIRRCALVLTTLDKLFVGTLDSLSQKWLSEYSAETGHQQGMQISDDEQTVIESIIHDAVRAHHSYMYYQQPEIYQLLQHTNRLTTPADHLNVAQKSLQFISTPIEPVDLSEPIDFIAYQHALENFKNCDLTDVKPYFDKDYRKAQGMTWNASLATKVDHIGNIQTAIQQNGTAFFTHLDEETQKFYDALPYAFLSKDDGGKGFNKGKELARQTFINLDSIQALKTLHDYTHQIELYLDGLIENLNRDIALKVRQKLPSILEERRETTFALQMVRLNQALAGKQGQRLARYIRHHYPIALIDESQDINGEQARMIERIYLSKTTDNKDPRVQDRSRGFLLLVGDPKQAIYGFRGGDVANYNAMKARFDDKHIMSLNVNRRSNERLITALNHWFGRSKPASNMDESIGSGVVDELAQLGKGIYYQHITAVKTESLVSWQQSTAEQHTSLSSETASIALNSPVSVIHLPYDKEAKHNACELTALHIAALLGSQQTIEGRPLKPSDIGVLGRTKKDLKQVEDMLAKLGVPTLETAENNVFDTPIAADLAALLEAMLRPHRRDIINRVLTSHFYQLSLNDVQALMQSVDDDSLEQAIGISDTVGEQAALKQRYQDFQNYIKIAASQWQHNGILSALHYLFGHNPMAYKTESHTERPTERQSIWVGLADLEDGARYLMDLRHLMDILAQYGMHIGEHEMLAWYKKNMNSKRTPEWAKQQPLPTESGVQLMTIHKSKGLEFPVVYVIGMDGTSKKAGDSSKHNLFLFDHKSADSSSDNDNNNDVNNIHNNKTERRLSACKGKPNSKSAKRETLTDYYAQFETTENYEELRRLAYVAFTRASEQLYMVLADSYNKTGAERKPSLKWLSCEDHKFTLPERLYDHIGWLEYSTVANNAETIVKANEKAAKTDNNKVQDASNTMSRIDYQDAYAQIRVNYFKGWAKTSFTALSRQLSEQGKALAVFDDGIEDDLDLTDGVDLSDSMNLSAASTSRNSTNAEGDESSENNSALMTADNVRFRFVRGANAGTFLHEVFEKIDFNNHSKWSAIIDQGIRQYQLPVSYTSAANQQRLLQDIPSSVSDKKGAEGSVVSVGDDSQLAVAHDELVIWISDVLAAPLLASGKPLQAISSKQRIAELSFNMGLADDFTPERINEVFKQHLPDDPDKHIQLTAQHSDHIYRYLRGEIDLVYEHAGKFYVVDYKSNYLGNSLSDYNDENLSAAMNKAGYWLQAAIYQVALHRFLRLRLHDYEGNEEQYLGAVEYLFLRGIDSKDSQSDAVDNNKVNNYGRIQWQIPFTLVQALDEMFGTPKAYS</sequence>
<protein>
    <recommendedName>
        <fullName evidence="15">RecBCD enzyme subunit RecB</fullName>
        <ecNumber evidence="15">3.1.11.5</ecNumber>
        <ecNumber evidence="15">5.6.2.4</ecNumber>
    </recommendedName>
    <alternativeName>
        <fullName evidence="15">DNA 3'-5' helicase subunit RecB</fullName>
    </alternativeName>
    <alternativeName>
        <fullName evidence="15">Exonuclease V subunit RecB</fullName>
        <shortName evidence="15">ExoV subunit RecB</shortName>
    </alternativeName>
    <alternativeName>
        <fullName evidence="15">Helicase/nuclease RecBCD subunit RecB</fullName>
    </alternativeName>
</protein>
<comment type="catalytic activity">
    <reaction evidence="14 15">
        <text>ATP + H2O = ADP + phosphate + H(+)</text>
        <dbReference type="Rhea" id="RHEA:13065"/>
        <dbReference type="ChEBI" id="CHEBI:15377"/>
        <dbReference type="ChEBI" id="CHEBI:15378"/>
        <dbReference type="ChEBI" id="CHEBI:30616"/>
        <dbReference type="ChEBI" id="CHEBI:43474"/>
        <dbReference type="ChEBI" id="CHEBI:456216"/>
        <dbReference type="EC" id="5.6.2.4"/>
    </reaction>
</comment>
<comment type="catalytic activity">
    <reaction evidence="15">
        <text>Exonucleolytic cleavage (in the presence of ATP) in either 5'- to 3'- or 3'- to 5'-direction to yield 5'-phosphooligonucleotides.</text>
        <dbReference type="EC" id="3.1.11.5"/>
    </reaction>
</comment>
<evidence type="ECO:0000259" key="19">
    <source>
        <dbReference type="PROSITE" id="PS51217"/>
    </source>
</evidence>
<evidence type="ECO:0000256" key="8">
    <source>
        <dbReference type="ARBA" id="ARBA00022840"/>
    </source>
</evidence>
<gene>
    <name evidence="15" type="primary">recB</name>
    <name evidence="20" type="ORF">AAIR29_04650</name>
</gene>
<dbReference type="PANTHER" id="PTHR11070">
    <property type="entry name" value="UVRD / RECB / PCRA DNA HELICASE FAMILY MEMBER"/>
    <property type="match status" value="1"/>
</dbReference>
<dbReference type="HAMAP" id="MF_01485">
    <property type="entry name" value="RecB"/>
    <property type="match status" value="1"/>
</dbReference>
<comment type="subunit">
    <text evidence="15">Heterotrimer of RecB, RecC and RecD. All subunits contribute to DNA-binding. Interacts with RecA.</text>
</comment>
<comment type="function">
    <text evidence="15">A helicase/nuclease that prepares dsDNA breaks (DSB) for recombinational DNA repair. Binds to DSBs and unwinds DNA via a highly rapid and processive ATP-dependent bidirectional helicase activity. Unwinds dsDNA until it encounters a Chi (crossover hotspot instigator) sequence from the 3' direction. Cuts ssDNA a few nucleotides 3' to the Chi site. The properties and activities of the enzyme are changed at Chi. The Chi-altered holoenzyme produces a long 3'-ssDNA overhang and facilitates RecA-binding to the ssDNA for homologous DNA recombination and repair. Holoenzyme degrades any linearized DNA that is unable to undergo homologous recombination. In the holoenzyme this subunit contributes ATPase, 3'-5' helicase, exonuclease activity and loads RecA onto ssDNA.</text>
</comment>
<dbReference type="InterPro" id="IPR000212">
    <property type="entry name" value="DNA_helicase_UvrD/REP"/>
</dbReference>
<dbReference type="InterPro" id="IPR038726">
    <property type="entry name" value="PDDEXK_AddAB-type"/>
</dbReference>
<dbReference type="Pfam" id="PF00580">
    <property type="entry name" value="UvrD-helicase"/>
    <property type="match status" value="1"/>
</dbReference>
<feature type="binding site" evidence="15">
    <location>
        <position position="1391"/>
    </location>
    <ligand>
        <name>Mg(2+)</name>
        <dbReference type="ChEBI" id="CHEBI:18420"/>
    </ligand>
</feature>
<keyword evidence="21" id="KW-1185">Reference proteome</keyword>
<feature type="region of interest" description="Disordered" evidence="17">
    <location>
        <begin position="143"/>
        <end position="165"/>
    </location>
</feature>
<feature type="domain" description="UvrD-like helicase ATP-binding" evidence="18">
    <location>
        <begin position="40"/>
        <end position="595"/>
    </location>
</feature>
<dbReference type="Gene3D" id="3.90.320.10">
    <property type="match status" value="1"/>
</dbReference>
<dbReference type="Proteomes" id="UP001461960">
    <property type="component" value="Unassembled WGS sequence"/>
</dbReference>
<feature type="binding site" evidence="15">
    <location>
        <position position="1236"/>
    </location>
    <ligand>
        <name>Mg(2+)</name>
        <dbReference type="ChEBI" id="CHEBI:18420"/>
    </ligand>
</feature>
<keyword evidence="6 15" id="KW-0347">Helicase</keyword>
<comment type="domain">
    <text evidence="15">The N-terminal DNA-binding domain is a ssDNA-dependent ATPase and has ATP-dependent 3'-5' helicase function. This domain interacts with RecC.</text>
</comment>
<evidence type="ECO:0000256" key="12">
    <source>
        <dbReference type="ARBA" id="ARBA00023235"/>
    </source>
</evidence>
<comment type="cofactor">
    <cofactor evidence="15">
        <name>Mg(2+)</name>
        <dbReference type="ChEBI" id="CHEBI:18420"/>
    </cofactor>
    <text evidence="15">Binds 1 Mg(2+) ion per subunit.</text>
</comment>
<dbReference type="CDD" id="cd22352">
    <property type="entry name" value="RecB_C-like"/>
    <property type="match status" value="1"/>
</dbReference>
<feature type="compositionally biased region" description="Low complexity" evidence="17">
    <location>
        <begin position="1192"/>
        <end position="1203"/>
    </location>
</feature>
<dbReference type="InterPro" id="IPR014017">
    <property type="entry name" value="DNA_helicase_UvrD-like_C"/>
</dbReference>
<evidence type="ECO:0000256" key="6">
    <source>
        <dbReference type="ARBA" id="ARBA00022806"/>
    </source>
</evidence>
<evidence type="ECO:0000313" key="21">
    <source>
        <dbReference type="Proteomes" id="UP001461960"/>
    </source>
</evidence>
<evidence type="ECO:0000256" key="5">
    <source>
        <dbReference type="ARBA" id="ARBA00022801"/>
    </source>
</evidence>
<keyword evidence="8 15" id="KW-0067">ATP-binding</keyword>
<feature type="compositionally biased region" description="Basic and acidic residues" evidence="17">
    <location>
        <begin position="143"/>
        <end position="163"/>
    </location>
</feature>
<dbReference type="Gene3D" id="1.10.486.10">
    <property type="entry name" value="PCRA, domain 4"/>
    <property type="match status" value="1"/>
</dbReference>
<dbReference type="InterPro" id="IPR004586">
    <property type="entry name" value="RecB"/>
</dbReference>
<dbReference type="PROSITE" id="PS51198">
    <property type="entry name" value="UVRD_HELICASE_ATP_BIND"/>
    <property type="match status" value="1"/>
</dbReference>
<feature type="domain" description="UvrD-like helicase C-terminal" evidence="19">
    <location>
        <begin position="645"/>
        <end position="945"/>
    </location>
</feature>
<dbReference type="InterPro" id="IPR027417">
    <property type="entry name" value="P-loop_NTPase"/>
</dbReference>
<comment type="catalytic activity">
    <reaction evidence="13 15">
        <text>Couples ATP hydrolysis with the unwinding of duplex DNA by translocating in the 3'-5' direction.</text>
        <dbReference type="EC" id="5.6.2.4"/>
    </reaction>
</comment>
<evidence type="ECO:0000256" key="1">
    <source>
        <dbReference type="ARBA" id="ARBA00022722"/>
    </source>
</evidence>
<feature type="active site" description="For nuclease activity" evidence="15">
    <location>
        <position position="1404"/>
    </location>
</feature>
<evidence type="ECO:0000256" key="13">
    <source>
        <dbReference type="ARBA" id="ARBA00034617"/>
    </source>
</evidence>
<feature type="binding site" evidence="15">
    <location>
        <position position="1404"/>
    </location>
    <ligand>
        <name>Mg(2+)</name>
        <dbReference type="ChEBI" id="CHEBI:18420"/>
    </ligand>
</feature>
<dbReference type="SUPFAM" id="SSF52980">
    <property type="entry name" value="Restriction endonuclease-like"/>
    <property type="match status" value="1"/>
</dbReference>
<keyword evidence="2 15" id="KW-0479">Metal-binding</keyword>
<evidence type="ECO:0000313" key="20">
    <source>
        <dbReference type="EMBL" id="MEN2750919.1"/>
    </source>
</evidence>
<dbReference type="InterPro" id="IPR011335">
    <property type="entry name" value="Restrct_endonuc-II-like"/>
</dbReference>
<feature type="region of interest" description="Disordered" evidence="17">
    <location>
        <begin position="1191"/>
        <end position="1213"/>
    </location>
</feature>
<dbReference type="Pfam" id="PF13361">
    <property type="entry name" value="UvrD_C"/>
    <property type="match status" value="1"/>
</dbReference>
<comment type="caution">
    <text evidence="20">The sequence shown here is derived from an EMBL/GenBank/DDBJ whole genome shotgun (WGS) entry which is preliminary data.</text>
</comment>
<feature type="region of interest" description="Nuclease activity, interacts with RecD and RecA" evidence="15">
    <location>
        <begin position="1146"/>
        <end position="1516"/>
    </location>
</feature>
<evidence type="ECO:0000259" key="18">
    <source>
        <dbReference type="PROSITE" id="PS51198"/>
    </source>
</evidence>
<keyword evidence="7 15" id="KW-0269">Exonuclease</keyword>
<keyword evidence="3 15" id="KW-0547">Nucleotide-binding</keyword>
<dbReference type="SUPFAM" id="SSF52540">
    <property type="entry name" value="P-loop containing nucleoside triphosphate hydrolases"/>
    <property type="match status" value="1"/>
</dbReference>
<feature type="binding site" evidence="16">
    <location>
        <begin position="61"/>
        <end position="68"/>
    </location>
    <ligand>
        <name>ATP</name>
        <dbReference type="ChEBI" id="CHEBI:30616"/>
    </ligand>
</feature>
<reference evidence="20 21" key="1">
    <citation type="submission" date="2024-05" db="EMBL/GenBank/DDBJ databases">
        <authorList>
            <person name="Kim H.-Y."/>
            <person name="Kim E."/>
            <person name="Cai Y."/>
            <person name="Yang S.-M."/>
            <person name="Lee W."/>
        </authorList>
    </citation>
    <scope>NUCLEOTIDE SEQUENCE [LARGE SCALE GENOMIC DNA]</scope>
    <source>
        <strain evidence="20 21">FBL11</strain>
    </source>
</reference>
<comment type="miscellaneous">
    <text evidence="15">In the RecBCD complex, RecB has a slow 3'-5' helicase, an exonuclease activity and loads RecA onto ssDNA, RecD has a fast 5'-3' helicase activity, while RecC stimulates the ATPase and processivity of the RecB helicase and contributes to recognition of the Chi site.</text>
</comment>
<dbReference type="RefSeq" id="WP_299220667.1">
    <property type="nucleotide sequence ID" value="NZ_JBDGHN010000002.1"/>
</dbReference>
<comment type="domain">
    <text evidence="15">The C-terminal domain has nuclease activity and interacts with RecD. It interacts with RecA, facilitating its loading onto ssDNA.</text>
</comment>
<feature type="region of interest" description="DNA-binding and helicase activity, interacts with RecC" evidence="15">
    <location>
        <begin position="1"/>
        <end position="1094"/>
    </location>
</feature>
<evidence type="ECO:0000256" key="3">
    <source>
        <dbReference type="ARBA" id="ARBA00022741"/>
    </source>
</evidence>
<dbReference type="Gene3D" id="3.40.50.300">
    <property type="entry name" value="P-loop containing nucleotide triphosphate hydrolases"/>
    <property type="match status" value="4"/>
</dbReference>
<feature type="compositionally biased region" description="Low complexity" evidence="17">
    <location>
        <begin position="980"/>
        <end position="996"/>
    </location>
</feature>
<evidence type="ECO:0000256" key="14">
    <source>
        <dbReference type="ARBA" id="ARBA00048988"/>
    </source>
</evidence>
<keyword evidence="12 15" id="KW-0413">Isomerase</keyword>
<keyword evidence="5 15" id="KW-0378">Hydrolase</keyword>
<comment type="similarity">
    <text evidence="15">Belongs to the helicase family. UvrD subfamily.</text>
</comment>
<evidence type="ECO:0000256" key="9">
    <source>
        <dbReference type="ARBA" id="ARBA00022842"/>
    </source>
</evidence>
<evidence type="ECO:0000256" key="4">
    <source>
        <dbReference type="ARBA" id="ARBA00022763"/>
    </source>
</evidence>